<dbReference type="PANTHER" id="PTHR40448:SF1">
    <property type="entry name" value="TWO-COMPONENT SENSOR HISTIDINE KINASE"/>
    <property type="match status" value="1"/>
</dbReference>
<evidence type="ECO:0000259" key="2">
    <source>
        <dbReference type="Pfam" id="PF14501"/>
    </source>
</evidence>
<dbReference type="InterPro" id="IPR036890">
    <property type="entry name" value="HATPase_C_sf"/>
</dbReference>
<feature type="transmembrane region" description="Helical" evidence="1">
    <location>
        <begin position="88"/>
        <end position="114"/>
    </location>
</feature>
<proteinExistence type="predicted"/>
<dbReference type="Gene3D" id="3.30.565.10">
    <property type="entry name" value="Histidine kinase-like ATPase, C-terminal domain"/>
    <property type="match status" value="1"/>
</dbReference>
<keyword evidence="1" id="KW-1133">Transmembrane helix</keyword>
<name>A0ABV0EQC6_9ENTE</name>
<sequence length="437" mass="50394">MSMGILTYIFMTNFILEYLLVYFVFKEKSKNPFTWLLYLLMSVLLAFLTYALADLPLAAYILVQAGVATGLSLLLHQYIFKVVDWRTIFFLAIFITLVTLIFNSIYKAIILAIAPGTSPVVMNFLGTTIVSCFILLLYRILSKTRVFFVLRRIVDYPRLALIIGLIVSVLNILIELVKMTFFLNDYSFLVTALYILSYSMVIAVYIFLLREYLREQRLKESEALILQQQAYLQRLESIQLDLRKIHHDYKNVATGLYAQVESGDIKAAQEFISTKMLQMDKEIRLDMQQLNQLANIEVIELKTLIMSKVMQAEKMNVQLMIEVMEPIKKIPMEISDLLRCGGILMDNAIEAAALEKKPQVTIVLLKEKGKLTFIVKNVTSQSIDLQRIWTAGYSTKGDNRGLGLTNLKEITRQYPDIWLETRVEKQEFIQMLTFKLT</sequence>
<dbReference type="Proteomes" id="UP000664357">
    <property type="component" value="Unassembled WGS sequence"/>
</dbReference>
<protein>
    <submittedName>
        <fullName evidence="3">Two-component system, LytTR family, sensor histidine kinase AgrC</fullName>
    </submittedName>
</protein>
<dbReference type="GO" id="GO:0016301">
    <property type="term" value="F:kinase activity"/>
    <property type="evidence" value="ECO:0007669"/>
    <property type="project" value="UniProtKB-KW"/>
</dbReference>
<feature type="domain" description="Sensor histidine kinase NatK-like C-terminal" evidence="2">
    <location>
        <begin position="332"/>
        <end position="434"/>
    </location>
</feature>
<feature type="transmembrane region" description="Helical" evidence="1">
    <location>
        <begin position="57"/>
        <end position="76"/>
    </location>
</feature>
<accession>A0ABV0EQC6</accession>
<dbReference type="EMBL" id="JAFREL020000001">
    <property type="protein sequence ID" value="MEO1769888.1"/>
    <property type="molecule type" value="Genomic_DNA"/>
</dbReference>
<dbReference type="Pfam" id="PF14501">
    <property type="entry name" value="HATPase_c_5"/>
    <property type="match status" value="1"/>
</dbReference>
<keyword evidence="4" id="KW-1185">Reference proteome</keyword>
<dbReference type="PANTHER" id="PTHR40448">
    <property type="entry name" value="TWO-COMPONENT SENSOR HISTIDINE KINASE"/>
    <property type="match status" value="1"/>
</dbReference>
<dbReference type="SUPFAM" id="SSF55874">
    <property type="entry name" value="ATPase domain of HSP90 chaperone/DNA topoisomerase II/histidine kinase"/>
    <property type="match status" value="1"/>
</dbReference>
<feature type="transmembrane region" description="Helical" evidence="1">
    <location>
        <begin position="6"/>
        <end position="25"/>
    </location>
</feature>
<keyword evidence="1" id="KW-0812">Transmembrane</keyword>
<feature type="transmembrane region" description="Helical" evidence="1">
    <location>
        <begin position="153"/>
        <end position="174"/>
    </location>
</feature>
<dbReference type="RefSeq" id="WP_207702054.1">
    <property type="nucleotide sequence ID" value="NZ_JAFREL020000001.1"/>
</dbReference>
<keyword evidence="1" id="KW-0472">Membrane</keyword>
<evidence type="ECO:0000313" key="4">
    <source>
        <dbReference type="Proteomes" id="UP000664357"/>
    </source>
</evidence>
<feature type="transmembrane region" description="Helical" evidence="1">
    <location>
        <begin position="186"/>
        <end position="209"/>
    </location>
</feature>
<reference evidence="3 4" key="2">
    <citation type="submission" date="2024-02" db="EMBL/GenBank/DDBJ databases">
        <title>The Genome Sequence of Enterococcus sp. DIV0159.</title>
        <authorList>
            <person name="Earl A."/>
            <person name="Manson A."/>
            <person name="Gilmore M."/>
            <person name="Sanders J."/>
            <person name="Shea T."/>
            <person name="Howe W."/>
            <person name="Livny J."/>
            <person name="Cuomo C."/>
            <person name="Neafsey D."/>
            <person name="Birren B."/>
        </authorList>
    </citation>
    <scope>NUCLEOTIDE SEQUENCE [LARGE SCALE GENOMIC DNA]</scope>
    <source>
        <strain evidence="3 4">665A</strain>
    </source>
</reference>
<dbReference type="InterPro" id="IPR032834">
    <property type="entry name" value="NatK-like_C"/>
</dbReference>
<evidence type="ECO:0000256" key="1">
    <source>
        <dbReference type="SAM" id="Phobius"/>
    </source>
</evidence>
<evidence type="ECO:0000313" key="3">
    <source>
        <dbReference type="EMBL" id="MEO1769888.1"/>
    </source>
</evidence>
<keyword evidence="3" id="KW-0418">Kinase</keyword>
<gene>
    <name evidence="3" type="ORF">JZO67_001839</name>
</gene>
<organism evidence="3 4">
    <name type="scientific">Candidatus Enterococcus ferrettii</name>
    <dbReference type="NCBI Taxonomy" id="2815324"/>
    <lineage>
        <taxon>Bacteria</taxon>
        <taxon>Bacillati</taxon>
        <taxon>Bacillota</taxon>
        <taxon>Bacilli</taxon>
        <taxon>Lactobacillales</taxon>
        <taxon>Enterococcaceae</taxon>
        <taxon>Enterococcus</taxon>
    </lineage>
</organism>
<reference evidence="3 4" key="1">
    <citation type="submission" date="2021-03" db="EMBL/GenBank/DDBJ databases">
        <authorList>
            <person name="Gilmore M.S."/>
            <person name="Schwartzman J."/>
            <person name="Van Tyne D."/>
            <person name="Martin M."/>
            <person name="Earl A.M."/>
            <person name="Manson A.L."/>
            <person name="Straub T."/>
            <person name="Salamzade R."/>
            <person name="Saavedra J."/>
            <person name="Lebreton F."/>
            <person name="Prichula J."/>
            <person name="Schaufler K."/>
            <person name="Gaca A."/>
            <person name="Sgardioli B."/>
            <person name="Wagenaar J."/>
            <person name="Strong T."/>
        </authorList>
    </citation>
    <scope>NUCLEOTIDE SEQUENCE [LARGE SCALE GENOMIC DNA]</scope>
    <source>
        <strain evidence="3 4">665A</strain>
    </source>
</reference>
<feature type="transmembrane region" description="Helical" evidence="1">
    <location>
        <begin position="32"/>
        <end position="51"/>
    </location>
</feature>
<feature type="transmembrane region" description="Helical" evidence="1">
    <location>
        <begin position="120"/>
        <end position="141"/>
    </location>
</feature>
<comment type="caution">
    <text evidence="3">The sequence shown here is derived from an EMBL/GenBank/DDBJ whole genome shotgun (WGS) entry which is preliminary data.</text>
</comment>
<keyword evidence="3" id="KW-0808">Transferase</keyword>